<dbReference type="Pfam" id="PF13489">
    <property type="entry name" value="Methyltransf_23"/>
    <property type="match status" value="1"/>
</dbReference>
<proteinExistence type="inferred from homology"/>
<dbReference type="InterPro" id="IPR029063">
    <property type="entry name" value="SAM-dependent_MTases_sf"/>
</dbReference>
<evidence type="ECO:0008006" key="5">
    <source>
        <dbReference type="Google" id="ProtNLM"/>
    </source>
</evidence>
<gene>
    <name evidence="3" type="ORF">QQX98_009514</name>
</gene>
<dbReference type="PANTHER" id="PTHR43591:SF31">
    <property type="entry name" value="LAEA-LIKE, PUTATIVE (AFU_ORTHOLOGUE AFUA_8G01930)-RELATED"/>
    <property type="match status" value="1"/>
</dbReference>
<dbReference type="PANTHER" id="PTHR43591">
    <property type="entry name" value="METHYLTRANSFERASE"/>
    <property type="match status" value="1"/>
</dbReference>
<feature type="region of interest" description="Disordered" evidence="2">
    <location>
        <begin position="1"/>
        <end position="48"/>
    </location>
</feature>
<comment type="similarity">
    <text evidence="1">Belongs to the methyltransferase superfamily. LaeA methyltransferase family.</text>
</comment>
<evidence type="ECO:0000256" key="1">
    <source>
        <dbReference type="ARBA" id="ARBA00038158"/>
    </source>
</evidence>
<dbReference type="SUPFAM" id="SSF53335">
    <property type="entry name" value="S-adenosyl-L-methionine-dependent methyltransferases"/>
    <property type="match status" value="1"/>
</dbReference>
<evidence type="ECO:0000313" key="3">
    <source>
        <dbReference type="EMBL" id="KAK7408312.1"/>
    </source>
</evidence>
<keyword evidence="4" id="KW-1185">Reference proteome</keyword>
<organism evidence="3 4">
    <name type="scientific">Neonectria punicea</name>
    <dbReference type="NCBI Taxonomy" id="979145"/>
    <lineage>
        <taxon>Eukaryota</taxon>
        <taxon>Fungi</taxon>
        <taxon>Dikarya</taxon>
        <taxon>Ascomycota</taxon>
        <taxon>Pezizomycotina</taxon>
        <taxon>Sordariomycetes</taxon>
        <taxon>Hypocreomycetidae</taxon>
        <taxon>Hypocreales</taxon>
        <taxon>Nectriaceae</taxon>
        <taxon>Neonectria</taxon>
    </lineage>
</organism>
<feature type="compositionally biased region" description="Acidic residues" evidence="2">
    <location>
        <begin position="27"/>
        <end position="40"/>
    </location>
</feature>
<dbReference type="Gene3D" id="3.40.50.150">
    <property type="entry name" value="Vaccinia Virus protein VP39"/>
    <property type="match status" value="1"/>
</dbReference>
<reference evidence="3 4" key="1">
    <citation type="journal article" date="2025" name="Microbiol. Resour. Announc.">
        <title>Draft genome sequences for Neonectria magnoliae and Neonectria punicea, canker pathogens of Liriodendron tulipifera and Acer saccharum in West Virginia.</title>
        <authorList>
            <person name="Petronek H.M."/>
            <person name="Kasson M.T."/>
            <person name="Metheny A.M."/>
            <person name="Stauder C.M."/>
            <person name="Lovett B."/>
            <person name="Lynch S.C."/>
            <person name="Garnas J.R."/>
            <person name="Kasson L.R."/>
            <person name="Stajich J.E."/>
        </authorList>
    </citation>
    <scope>NUCLEOTIDE SEQUENCE [LARGE SCALE GENOMIC DNA]</scope>
    <source>
        <strain evidence="3 4">NRRL 64653</strain>
    </source>
</reference>
<feature type="compositionally biased region" description="Polar residues" evidence="2">
    <location>
        <begin position="1"/>
        <end position="23"/>
    </location>
</feature>
<dbReference type="EMBL" id="JAZAVJ010000191">
    <property type="protein sequence ID" value="KAK7408312.1"/>
    <property type="molecule type" value="Genomic_DNA"/>
</dbReference>
<comment type="caution">
    <text evidence="3">The sequence shown here is derived from an EMBL/GenBank/DDBJ whole genome shotgun (WGS) entry which is preliminary data.</text>
</comment>
<name>A0ABR1GS38_9HYPO</name>
<dbReference type="Proteomes" id="UP001498476">
    <property type="component" value="Unassembled WGS sequence"/>
</dbReference>
<sequence>MASEPNEQVAETSSPPAQGNTGTALAVDEDATFEDEDDGDSTFGSDNFSDTTSISSSILSYRQENGRTYHAYKDGVYVLPNDEKENERLDLQHNLLLMTFDGKLHCAPADKPFRRVLDAGCGTGIWSIDFADEHPECQVTGIDLSPIQPPFVPPNVTFYVDDLEDDWTFSTKFEFIFSRFMTGSIRNWPKYLKQCYDFLEPGATLELMDIIYPLESDDGTLKETHPARKWSVLLQEGFAGGGHPLNTALYYKDWLKDAGFVDIVEVKEKWPTNTWAKDPKYKQIGLWTYENGTQALEPLSLAIFTRPRNQGGLGWSIEDLQLLLTEVRKDFKNLSIHMYWPVYSVYAKKPE</sequence>
<evidence type="ECO:0000313" key="4">
    <source>
        <dbReference type="Proteomes" id="UP001498476"/>
    </source>
</evidence>
<protein>
    <recommendedName>
        <fullName evidence="5">Methyltransferase</fullName>
    </recommendedName>
</protein>
<dbReference type="CDD" id="cd02440">
    <property type="entry name" value="AdoMet_MTases"/>
    <property type="match status" value="1"/>
</dbReference>
<accession>A0ABR1GS38</accession>
<evidence type="ECO:0000256" key="2">
    <source>
        <dbReference type="SAM" id="MobiDB-lite"/>
    </source>
</evidence>